<dbReference type="AlphaFoldDB" id="A0A2T6BLU2"/>
<gene>
    <name evidence="2" type="ORF">C8N43_1687</name>
</gene>
<dbReference type="OrthoDB" id="7822386at2"/>
<keyword evidence="1" id="KW-1133">Transmembrane helix</keyword>
<proteinExistence type="predicted"/>
<dbReference type="EMBL" id="QBKS01000001">
    <property type="protein sequence ID" value="PTX57022.1"/>
    <property type="molecule type" value="Genomic_DNA"/>
</dbReference>
<keyword evidence="3" id="KW-1185">Reference proteome</keyword>
<feature type="transmembrane region" description="Helical" evidence="1">
    <location>
        <begin position="63"/>
        <end position="80"/>
    </location>
</feature>
<dbReference type="Proteomes" id="UP000243978">
    <property type="component" value="Unassembled WGS sequence"/>
</dbReference>
<protein>
    <submittedName>
        <fullName evidence="2">Uncharacterized protein</fullName>
    </submittedName>
</protein>
<organism evidence="2 3">
    <name type="scientific">Litoreibacter ponti</name>
    <dbReference type="NCBI Taxonomy" id="1510457"/>
    <lineage>
        <taxon>Bacteria</taxon>
        <taxon>Pseudomonadati</taxon>
        <taxon>Pseudomonadota</taxon>
        <taxon>Alphaproteobacteria</taxon>
        <taxon>Rhodobacterales</taxon>
        <taxon>Roseobacteraceae</taxon>
        <taxon>Litoreibacter</taxon>
    </lineage>
</organism>
<evidence type="ECO:0000313" key="2">
    <source>
        <dbReference type="EMBL" id="PTX57022.1"/>
    </source>
</evidence>
<keyword evidence="1" id="KW-0812">Transmembrane</keyword>
<evidence type="ECO:0000256" key="1">
    <source>
        <dbReference type="SAM" id="Phobius"/>
    </source>
</evidence>
<keyword evidence="1" id="KW-0472">Membrane</keyword>
<name>A0A2T6BLU2_9RHOB</name>
<accession>A0A2T6BLU2</accession>
<comment type="caution">
    <text evidence="2">The sequence shown here is derived from an EMBL/GenBank/DDBJ whole genome shotgun (WGS) entry which is preliminary data.</text>
</comment>
<reference evidence="2 3" key="1">
    <citation type="submission" date="2018-04" db="EMBL/GenBank/DDBJ databases">
        <title>Genomic Encyclopedia of Archaeal and Bacterial Type Strains, Phase II (KMG-II): from individual species to whole genera.</title>
        <authorList>
            <person name="Goeker M."/>
        </authorList>
    </citation>
    <scope>NUCLEOTIDE SEQUENCE [LARGE SCALE GENOMIC DNA]</scope>
    <source>
        <strain evidence="2 3">DSM 100977</strain>
    </source>
</reference>
<evidence type="ECO:0000313" key="3">
    <source>
        <dbReference type="Proteomes" id="UP000243978"/>
    </source>
</evidence>
<sequence length="249" mass="28404">MALVLSPEVIRDIRFETLFETYHDMLMRHDKPRFRGLGHAHTERFMRHAITYCDTHKIHSVNGIGYVMFLMTYLGSYFYMDFRHREISAILEEPAPGFDNRIDRARTAFLGFVDSFLGTKMELYAQDLARFTTALEDAIEADAIGEDEMIALLLRSHGDRAYRLTPQQRQVMVQNAGSVANGLGLTGRQGLALALGLGYWLGFGVHQDPLYPWLRDKAQEEDDPAARTEALTAYALKRLKRQVAMLKEG</sequence>
<dbReference type="RefSeq" id="WP_107845159.1">
    <property type="nucleotide sequence ID" value="NZ_QBKS01000001.1"/>
</dbReference>